<reference evidence="1 2" key="1">
    <citation type="submission" date="2018-05" db="EMBL/GenBank/DDBJ databases">
        <title>Amnibacterium sp. M8JJ-5, whole genome shotgun sequence.</title>
        <authorList>
            <person name="Tuo L."/>
        </authorList>
    </citation>
    <scope>NUCLEOTIDE SEQUENCE [LARGE SCALE GENOMIC DNA]</scope>
    <source>
        <strain evidence="1 2">M8JJ-5</strain>
    </source>
</reference>
<dbReference type="InterPro" id="IPR029055">
    <property type="entry name" value="Ntn_hydrolases_N"/>
</dbReference>
<gene>
    <name evidence="1" type="ORF">DDQ50_14000</name>
</gene>
<evidence type="ECO:0000313" key="2">
    <source>
        <dbReference type="Proteomes" id="UP000244893"/>
    </source>
</evidence>
<accession>A0A2V1HSZ1</accession>
<dbReference type="AlphaFoldDB" id="A0A2V1HSZ1"/>
<dbReference type="Proteomes" id="UP000244893">
    <property type="component" value="Unassembled WGS sequence"/>
</dbReference>
<dbReference type="RefSeq" id="WP_116757293.1">
    <property type="nucleotide sequence ID" value="NZ_JBHUEX010000001.1"/>
</dbReference>
<dbReference type="EMBL" id="QEOP01000002">
    <property type="protein sequence ID" value="PVZ94782.1"/>
    <property type="molecule type" value="Genomic_DNA"/>
</dbReference>
<dbReference type="Gene3D" id="3.60.20.10">
    <property type="entry name" value="Glutamine Phosphoribosylpyrophosphate, subunit 1, domain 1"/>
    <property type="match status" value="1"/>
</dbReference>
<sequence>MTFSIIARDPETGAFGIACETHFFGVGRLVGWLEPGVGVIATQAFVNVGFGPRGLDLLREGIAPQDALSSLIDGDDAPDVRQLAIIGPDGTVANFTGAKCVQSAGALSGDQVSVQGNMLASHDVYRSMLEAYESSAGEPFAKRLLLALRAGEDAGGDARGSQSAVLKIVSGNRGGNAWEETLLDLRVDDHPDPVTEITRLAEVSGAFDALGDVMFAPRLMLGEYEDVSDEELGGALDALDSARAILGDNLEASFWKAVLLGRADRDAESAALFAEVFERGPHWRPYLDSVAAAGFIAPEKVAALVSK</sequence>
<proteinExistence type="predicted"/>
<dbReference type="PANTHER" id="PTHR39328">
    <property type="entry name" value="BLL2871 PROTEIN"/>
    <property type="match status" value="1"/>
</dbReference>
<name>A0A2V1HSZ1_9MICO</name>
<keyword evidence="2" id="KW-1185">Reference proteome</keyword>
<evidence type="ECO:0000313" key="1">
    <source>
        <dbReference type="EMBL" id="PVZ94782.1"/>
    </source>
</evidence>
<dbReference type="Pfam" id="PF06267">
    <property type="entry name" value="DUF1028"/>
    <property type="match status" value="1"/>
</dbReference>
<dbReference type="InterPro" id="IPR010430">
    <property type="entry name" value="DUF1028"/>
</dbReference>
<protein>
    <submittedName>
        <fullName evidence="1">DUF1028 domain-containing protein</fullName>
    </submittedName>
</protein>
<dbReference type="PANTHER" id="PTHR39328:SF1">
    <property type="entry name" value="BLL2871 PROTEIN"/>
    <property type="match status" value="1"/>
</dbReference>
<dbReference type="SUPFAM" id="SSF56235">
    <property type="entry name" value="N-terminal nucleophile aminohydrolases (Ntn hydrolases)"/>
    <property type="match status" value="1"/>
</dbReference>
<organism evidence="1 2">
    <name type="scientific">Amnibacterium flavum</name>
    <dbReference type="NCBI Taxonomy" id="2173173"/>
    <lineage>
        <taxon>Bacteria</taxon>
        <taxon>Bacillati</taxon>
        <taxon>Actinomycetota</taxon>
        <taxon>Actinomycetes</taxon>
        <taxon>Micrococcales</taxon>
        <taxon>Microbacteriaceae</taxon>
        <taxon>Amnibacterium</taxon>
    </lineage>
</organism>
<comment type="caution">
    <text evidence="1">The sequence shown here is derived from an EMBL/GenBank/DDBJ whole genome shotgun (WGS) entry which is preliminary data.</text>
</comment>
<dbReference type="OrthoDB" id="9790012at2"/>